<evidence type="ECO:0000313" key="9">
    <source>
        <dbReference type="EMBL" id="CAE0752832.1"/>
    </source>
</evidence>
<name>A0A7S4B3L8_CHRCT</name>
<comment type="cofactor">
    <cofactor evidence="1">
        <name>a divalent metal cation</name>
        <dbReference type="ChEBI" id="CHEBI:60240"/>
    </cofactor>
</comment>
<dbReference type="GO" id="GO:0005634">
    <property type="term" value="C:nucleus"/>
    <property type="evidence" value="ECO:0007669"/>
    <property type="project" value="UniProtKB-SubCell"/>
</dbReference>
<evidence type="ECO:0000256" key="4">
    <source>
        <dbReference type="ARBA" id="ARBA00022722"/>
    </source>
</evidence>
<feature type="domain" description="DDE Tnp4" evidence="8">
    <location>
        <begin position="204"/>
        <end position="356"/>
    </location>
</feature>
<keyword evidence="6" id="KW-0378">Hydrolase</keyword>
<evidence type="ECO:0000256" key="2">
    <source>
        <dbReference type="ARBA" id="ARBA00004123"/>
    </source>
</evidence>
<evidence type="ECO:0000259" key="8">
    <source>
        <dbReference type="Pfam" id="PF13359"/>
    </source>
</evidence>
<comment type="similarity">
    <text evidence="3">Belongs to the HARBI1 family.</text>
</comment>
<dbReference type="GO" id="GO:0004518">
    <property type="term" value="F:nuclease activity"/>
    <property type="evidence" value="ECO:0007669"/>
    <property type="project" value="UniProtKB-KW"/>
</dbReference>
<dbReference type="InterPro" id="IPR045249">
    <property type="entry name" value="HARBI1-like"/>
</dbReference>
<proteinExistence type="inferred from homology"/>
<keyword evidence="7" id="KW-0539">Nucleus</keyword>
<dbReference type="PANTHER" id="PTHR22930:SF269">
    <property type="entry name" value="NUCLEASE HARBI1-LIKE PROTEIN"/>
    <property type="match status" value="1"/>
</dbReference>
<evidence type="ECO:0000256" key="5">
    <source>
        <dbReference type="ARBA" id="ARBA00022723"/>
    </source>
</evidence>
<keyword evidence="5" id="KW-0479">Metal-binding</keyword>
<dbReference type="PANTHER" id="PTHR22930">
    <property type="match status" value="1"/>
</dbReference>
<dbReference type="EMBL" id="HBIZ01009260">
    <property type="protein sequence ID" value="CAE0752832.1"/>
    <property type="molecule type" value="Transcribed_RNA"/>
</dbReference>
<dbReference type="InterPro" id="IPR027806">
    <property type="entry name" value="HARBI1_dom"/>
</dbReference>
<keyword evidence="4" id="KW-0540">Nuclease</keyword>
<accession>A0A7S4B3L8</accession>
<sequence length="468" mass="52673">MVLERDKLSDWAHLIAESSNSSSDDASDSTDNGLDQSIVAIVRRRQAVCLWLQPHRVQRRGPNRVEPIFCWHTHESRLTAKTFKLRYRLDVFAFYELLRLIWDDLLVNEGQAVRRRNGQLISPHVRLATSLRYLAGGDTLDLMLIYSLSRSEIYASLYAVIDAVNHHLNVPFPALDDIAALQEISDGFQEHSREKVWRGQVGAIDGVHIAMQNPGAAIADPKSYFVPRKDEFALLCIAICDQRRRFIYHDISSAPTTHDSMAWANSPLGQEVIAGKLPYGFFFNGDAAFSLSNSLLTPSGGDPALDAYDFEQSSNRMPIECAFGILVRRFGVFWRPLAVRFDRRAKLVGACMRLHNFCIDRNISHENVLEHGMSEIQPNRYQPAPVLDHLGRPTRALDTRGLPRPPWPRPTSQSHTLMRNSLAKAVTDAGLVRPPLREGLVPKPAQKRGRSTYSGLECSWRCATALTA</sequence>
<evidence type="ECO:0000256" key="6">
    <source>
        <dbReference type="ARBA" id="ARBA00022801"/>
    </source>
</evidence>
<evidence type="ECO:0000256" key="7">
    <source>
        <dbReference type="ARBA" id="ARBA00023242"/>
    </source>
</evidence>
<dbReference type="GO" id="GO:0016787">
    <property type="term" value="F:hydrolase activity"/>
    <property type="evidence" value="ECO:0007669"/>
    <property type="project" value="UniProtKB-KW"/>
</dbReference>
<dbReference type="GO" id="GO:0046872">
    <property type="term" value="F:metal ion binding"/>
    <property type="evidence" value="ECO:0007669"/>
    <property type="project" value="UniProtKB-KW"/>
</dbReference>
<gene>
    <name evidence="9" type="ORF">PCAR00345_LOCUS5419</name>
</gene>
<evidence type="ECO:0000256" key="1">
    <source>
        <dbReference type="ARBA" id="ARBA00001968"/>
    </source>
</evidence>
<comment type="subcellular location">
    <subcellularLocation>
        <location evidence="2">Nucleus</location>
    </subcellularLocation>
</comment>
<organism evidence="9">
    <name type="scientific">Chrysotila carterae</name>
    <name type="common">Marine alga</name>
    <name type="synonym">Syracosphaera carterae</name>
    <dbReference type="NCBI Taxonomy" id="13221"/>
    <lineage>
        <taxon>Eukaryota</taxon>
        <taxon>Haptista</taxon>
        <taxon>Haptophyta</taxon>
        <taxon>Prymnesiophyceae</taxon>
        <taxon>Isochrysidales</taxon>
        <taxon>Isochrysidaceae</taxon>
        <taxon>Chrysotila</taxon>
    </lineage>
</organism>
<protein>
    <recommendedName>
        <fullName evidence="8">DDE Tnp4 domain-containing protein</fullName>
    </recommendedName>
</protein>
<reference evidence="9" key="1">
    <citation type="submission" date="2021-01" db="EMBL/GenBank/DDBJ databases">
        <authorList>
            <person name="Corre E."/>
            <person name="Pelletier E."/>
            <person name="Niang G."/>
            <person name="Scheremetjew M."/>
            <person name="Finn R."/>
            <person name="Kale V."/>
            <person name="Holt S."/>
            <person name="Cochrane G."/>
            <person name="Meng A."/>
            <person name="Brown T."/>
            <person name="Cohen L."/>
        </authorList>
    </citation>
    <scope>NUCLEOTIDE SEQUENCE</scope>
    <source>
        <strain evidence="9">CCMP645</strain>
    </source>
</reference>
<dbReference type="AlphaFoldDB" id="A0A7S4B3L8"/>
<dbReference type="Pfam" id="PF13359">
    <property type="entry name" value="DDE_Tnp_4"/>
    <property type="match status" value="1"/>
</dbReference>
<evidence type="ECO:0000256" key="3">
    <source>
        <dbReference type="ARBA" id="ARBA00006958"/>
    </source>
</evidence>